<name>A0ABQ9YM49_9EUKA</name>
<feature type="compositionally biased region" description="Pro residues" evidence="1">
    <location>
        <begin position="145"/>
        <end position="158"/>
    </location>
</feature>
<proteinExistence type="predicted"/>
<evidence type="ECO:0000256" key="1">
    <source>
        <dbReference type="SAM" id="MobiDB-lite"/>
    </source>
</evidence>
<comment type="caution">
    <text evidence="2">The sequence shown here is derived from an EMBL/GenBank/DDBJ whole genome shotgun (WGS) entry which is preliminary data.</text>
</comment>
<protein>
    <submittedName>
        <fullName evidence="2">Uncharacterized protein</fullName>
    </submittedName>
</protein>
<dbReference type="Proteomes" id="UP001281761">
    <property type="component" value="Unassembled WGS sequence"/>
</dbReference>
<keyword evidence="3" id="KW-1185">Reference proteome</keyword>
<evidence type="ECO:0000313" key="2">
    <source>
        <dbReference type="EMBL" id="KAK2964837.1"/>
    </source>
</evidence>
<sequence length="491" mass="56784">MYFSQNRTVRDGGDRELNRFHTRMQIVTTNVETCPPSLRDLPRTKFSLQNTSTNDLDPITLRCHPYEVQNHPIVTPHLLQTNFSVIGVSDELRKQYDSIINTEFQPMTPKTGPDLTNKDNTIVQSAYPIPHPPQPNPSTPQTHPLFPPGPVSSQPPPRARPETDVEMGNDINAMFTEPPHKDPHPPTLTEREMTFLHTHMTHRDHFRQKYQEYRSIQSHAHQRTVTEFLNKLSHDKTIITEYTNGLIALWRDQKMKDAQETTDNTDLEDTTSLSGLEELMMSLLMAIRVQSVALFSQSHEICISVATLLMRLLTTNSAFPPLFFGFCYYFCPHLIPMNDFILSQLERSAPTNQKAKDILLLYKTDANSQPERIQNQIVGIERIFFCTFVTRQDPQLPNPFSDQDRLTWLDLYFWNPSDKEFAKTVITFVKLAGNNYLTSKSLRRPFYHTFFTSNDYLTELGRISGPCHSQFLTLTEQLKQHHIFERAPTFD</sequence>
<dbReference type="Gene3D" id="1.25.40.510">
    <property type="entry name" value="GLE1-like"/>
    <property type="match status" value="1"/>
</dbReference>
<evidence type="ECO:0000313" key="3">
    <source>
        <dbReference type="Proteomes" id="UP001281761"/>
    </source>
</evidence>
<gene>
    <name evidence="2" type="ORF">BLNAU_137</name>
</gene>
<feature type="region of interest" description="Disordered" evidence="1">
    <location>
        <begin position="129"/>
        <end position="163"/>
    </location>
</feature>
<organism evidence="2 3">
    <name type="scientific">Blattamonas nauphoetae</name>
    <dbReference type="NCBI Taxonomy" id="2049346"/>
    <lineage>
        <taxon>Eukaryota</taxon>
        <taxon>Metamonada</taxon>
        <taxon>Preaxostyla</taxon>
        <taxon>Oxymonadida</taxon>
        <taxon>Blattamonas</taxon>
    </lineage>
</organism>
<dbReference type="EMBL" id="JARBJD010000001">
    <property type="protein sequence ID" value="KAK2964837.1"/>
    <property type="molecule type" value="Genomic_DNA"/>
</dbReference>
<dbReference type="InterPro" id="IPR038506">
    <property type="entry name" value="GLE1-like_sf"/>
</dbReference>
<reference evidence="2 3" key="1">
    <citation type="journal article" date="2022" name="bioRxiv">
        <title>Genomics of Preaxostyla Flagellates Illuminates Evolutionary Transitions and the Path Towards Mitochondrial Loss.</title>
        <authorList>
            <person name="Novak L.V.F."/>
            <person name="Treitli S.C."/>
            <person name="Pyrih J."/>
            <person name="Halakuc P."/>
            <person name="Pipaliya S.V."/>
            <person name="Vacek V."/>
            <person name="Brzon O."/>
            <person name="Soukal P."/>
            <person name="Eme L."/>
            <person name="Dacks J.B."/>
            <person name="Karnkowska A."/>
            <person name="Elias M."/>
            <person name="Hampl V."/>
        </authorList>
    </citation>
    <scope>NUCLEOTIDE SEQUENCE [LARGE SCALE GENOMIC DNA]</scope>
    <source>
        <strain evidence="2">NAU3</strain>
        <tissue evidence="2">Gut</tissue>
    </source>
</reference>
<accession>A0ABQ9YM49</accession>
<feature type="compositionally biased region" description="Pro residues" evidence="1">
    <location>
        <begin position="129"/>
        <end position="138"/>
    </location>
</feature>